<dbReference type="AlphaFoldDB" id="A0A0R3U2H8"/>
<accession>A0A0R3U2H8</accession>
<reference evidence="1 2" key="1">
    <citation type="submission" date="2018-10" db="EMBL/GenBank/DDBJ databases">
        <authorList>
            <consortium name="Pathogen Informatics"/>
        </authorList>
    </citation>
    <scope>NUCLEOTIDE SEQUENCE [LARGE SCALE GENOMIC DNA]</scope>
</reference>
<evidence type="ECO:0000313" key="2">
    <source>
        <dbReference type="Proteomes" id="UP000267029"/>
    </source>
</evidence>
<dbReference type="WBParaSite" id="MCU_003526-RA">
    <property type="protein sequence ID" value="MCU_003526-RA"/>
    <property type="gene ID" value="MCU_003526"/>
</dbReference>
<proteinExistence type="predicted"/>
<reference evidence="3" key="2">
    <citation type="submission" date="2019-11" db="UniProtKB">
        <authorList>
            <consortium name="WormBaseParasite"/>
        </authorList>
    </citation>
    <scope>IDENTIFICATION</scope>
</reference>
<protein>
    <submittedName>
        <fullName evidence="3">Nuclear receptor domain-containing protein</fullName>
    </submittedName>
</protein>
<gene>
    <name evidence="1" type="ORF">MCOS_LOCUS667</name>
</gene>
<name>A0A0R3U2H8_MESCO</name>
<keyword evidence="2" id="KW-1185">Reference proteome</keyword>
<dbReference type="EMBL" id="UXSR01000061">
    <property type="protein sequence ID" value="VDD74664.1"/>
    <property type="molecule type" value="Genomic_DNA"/>
</dbReference>
<evidence type="ECO:0000313" key="3">
    <source>
        <dbReference type="WBParaSite" id="MCU_003526-RA"/>
    </source>
</evidence>
<organism evidence="1 2">
    <name type="scientific">Mesocestoides corti</name>
    <name type="common">Flatworm</name>
    <dbReference type="NCBI Taxonomy" id="53468"/>
    <lineage>
        <taxon>Eukaryota</taxon>
        <taxon>Metazoa</taxon>
        <taxon>Spiralia</taxon>
        <taxon>Lophotrochozoa</taxon>
        <taxon>Platyhelminthes</taxon>
        <taxon>Cestoda</taxon>
        <taxon>Eucestoda</taxon>
        <taxon>Cyclophyllidea</taxon>
        <taxon>Mesocestoididae</taxon>
        <taxon>Mesocestoides</taxon>
    </lineage>
</organism>
<sequence>MCERATNQRKRQALNMARVQARTTDSHQMAGYVRGACVSAPPCPLPSKACACTIHERRLCSLCGTSRARLDASGTAVLIIRALARRGFEWRAGG</sequence>
<dbReference type="Proteomes" id="UP000267029">
    <property type="component" value="Unassembled WGS sequence"/>
</dbReference>
<evidence type="ECO:0000313" key="1">
    <source>
        <dbReference type="EMBL" id="VDD74664.1"/>
    </source>
</evidence>